<reference evidence="2" key="1">
    <citation type="journal article" date="2002" name="Nature">
        <title>The genome sequence and structure of rice chromosome 1.</title>
        <authorList>
            <person name="Sasaki T."/>
            <person name="Matsumoto T."/>
            <person name="Yamamoto K."/>
            <person name="Sakata K."/>
            <person name="Baba T."/>
            <person name="Katayose Y."/>
            <person name="Wu J."/>
            <person name="Niimura Y."/>
            <person name="Cheng Z."/>
            <person name="Nagamura Y."/>
            <person name="Antonio B.A."/>
            <person name="Kanamori H."/>
            <person name="Hosokawa S."/>
            <person name="Masukawa M."/>
            <person name="Arikawa K."/>
            <person name="Chiden Y."/>
            <person name="Hayashi M."/>
            <person name="Okamoto M."/>
            <person name="Ando T."/>
            <person name="Aoki H."/>
            <person name="Arita K."/>
            <person name="Hamada M."/>
            <person name="Harada C."/>
            <person name="Hijishita S."/>
            <person name="Honda M."/>
            <person name="Ichikawa Y."/>
            <person name="Idonuma A."/>
            <person name="Iijima M."/>
            <person name="Ikeda M."/>
            <person name="Ikeno M."/>
            <person name="Itoh S."/>
            <person name="Itoh T."/>
            <person name="Itoh Y."/>
            <person name="Itoh Y."/>
            <person name="Iwabuchi A."/>
            <person name="Kamiya K."/>
            <person name="Karasawa W."/>
            <person name="Katagiri S."/>
            <person name="Kikuta A."/>
            <person name="Kobayashi N."/>
            <person name="Kono I."/>
            <person name="Machita K."/>
            <person name="Maehara T."/>
            <person name="Mizuno H."/>
            <person name="Mizubayashi T."/>
            <person name="Mukai Y."/>
            <person name="Nagasaki H."/>
            <person name="Nakashima M."/>
            <person name="Nakama Y."/>
            <person name="Nakamichi Y."/>
            <person name="Nakamura M."/>
            <person name="Namiki N."/>
            <person name="Negishi M."/>
            <person name="Ohta I."/>
            <person name="Ono N."/>
            <person name="Saji S."/>
            <person name="Sakai K."/>
            <person name="Shibata M."/>
            <person name="Shimokawa T."/>
            <person name="Shomura A."/>
            <person name="Song J."/>
            <person name="Takazaki Y."/>
            <person name="Terasawa K."/>
            <person name="Tsuji K."/>
            <person name="Waki K."/>
            <person name="Yamagata H."/>
            <person name="Yamane H."/>
            <person name="Yoshiki S."/>
            <person name="Yoshihara R."/>
            <person name="Yukawa K."/>
            <person name="Zhong H."/>
            <person name="Iwama H."/>
            <person name="Endo T."/>
            <person name="Ito H."/>
            <person name="Hahn J.H."/>
            <person name="Kim H.I."/>
            <person name="Eun M.Y."/>
            <person name="Yano M."/>
            <person name="Jiang J."/>
            <person name="Gojobori T."/>
        </authorList>
    </citation>
    <scope>NUCLEOTIDE SEQUENCE</scope>
</reference>
<evidence type="ECO:0000313" key="2">
    <source>
        <dbReference type="EMBL" id="BAD88056.1"/>
    </source>
</evidence>
<evidence type="ECO:0000256" key="1">
    <source>
        <dbReference type="SAM" id="MobiDB-lite"/>
    </source>
</evidence>
<dbReference type="EMBL" id="AP004225">
    <property type="protein sequence ID" value="BAD88056.1"/>
    <property type="molecule type" value="Genomic_DNA"/>
</dbReference>
<organism evidence="2">
    <name type="scientific">Oryza sativa subsp. japonica</name>
    <name type="common">Rice</name>
    <dbReference type="NCBI Taxonomy" id="39947"/>
    <lineage>
        <taxon>Eukaryota</taxon>
        <taxon>Viridiplantae</taxon>
        <taxon>Streptophyta</taxon>
        <taxon>Embryophyta</taxon>
        <taxon>Tracheophyta</taxon>
        <taxon>Spermatophyta</taxon>
        <taxon>Magnoliopsida</taxon>
        <taxon>Liliopsida</taxon>
        <taxon>Poales</taxon>
        <taxon>Poaceae</taxon>
        <taxon>BOP clade</taxon>
        <taxon>Oryzoideae</taxon>
        <taxon>Oryzeae</taxon>
        <taxon>Oryzinae</taxon>
        <taxon>Oryza</taxon>
        <taxon>Oryza sativa</taxon>
    </lineage>
</organism>
<feature type="compositionally biased region" description="Low complexity" evidence="1">
    <location>
        <begin position="98"/>
        <end position="110"/>
    </location>
</feature>
<name>Q5JK79_ORYSJ</name>
<proteinExistence type="predicted"/>
<protein>
    <submittedName>
        <fullName evidence="2">Uncharacterized protein</fullName>
    </submittedName>
</protein>
<dbReference type="AlphaFoldDB" id="Q5JK79"/>
<sequence>MAHGASCIATSQAKTEDEEERRKGWKAKRFDSCSHRLDHASCVASITPLVNHSSLQTLRRKDQSELQKPSRQDRPDEILRLADYHAAGLSSRLVASRRLASQGVEPSRPSGQPPGGGGAARPHRPIDGSAAPGAYRLQPAALLLEGPPYKFSTWGLENPGPALLTIFAPIKASRMWDICVRNKL</sequence>
<feature type="region of interest" description="Disordered" evidence="1">
    <location>
        <begin position="1"/>
        <end position="28"/>
    </location>
</feature>
<gene>
    <name evidence="2" type="ORF">B1156H12.22</name>
</gene>
<dbReference type="Proteomes" id="UP000817658">
    <property type="component" value="Chromosome 1"/>
</dbReference>
<feature type="region of interest" description="Disordered" evidence="1">
    <location>
        <begin position="98"/>
        <end position="131"/>
    </location>
</feature>
<accession>Q5JK79</accession>